<accession>A0A1G2QFV8</accession>
<dbReference type="SUPFAM" id="SSF102405">
    <property type="entry name" value="MCP/YpsA-like"/>
    <property type="match status" value="1"/>
</dbReference>
<proteinExistence type="inferred from homology"/>
<dbReference type="Pfam" id="PF02481">
    <property type="entry name" value="DNA_processg_A"/>
    <property type="match status" value="1"/>
</dbReference>
<evidence type="ECO:0000259" key="3">
    <source>
        <dbReference type="Pfam" id="PF17782"/>
    </source>
</evidence>
<organism evidence="4 5">
    <name type="scientific">Candidatus Vogelbacteria bacterium RIFOXYD1_FULL_46_19</name>
    <dbReference type="NCBI Taxonomy" id="1802439"/>
    <lineage>
        <taxon>Bacteria</taxon>
        <taxon>Candidatus Vogeliibacteriota</taxon>
    </lineage>
</organism>
<feature type="domain" description="Smf/DprA SLOG" evidence="2">
    <location>
        <begin position="5"/>
        <end position="216"/>
    </location>
</feature>
<comment type="caution">
    <text evidence="4">The sequence shown here is derived from an EMBL/GenBank/DDBJ whole genome shotgun (WGS) entry which is preliminary data.</text>
</comment>
<dbReference type="Gene3D" id="3.40.50.450">
    <property type="match status" value="1"/>
</dbReference>
<dbReference type="PANTHER" id="PTHR43022">
    <property type="entry name" value="PROTEIN SMF"/>
    <property type="match status" value="1"/>
</dbReference>
<sequence length="289" mass="30953">MYKVQTLAAADWPPLLNEINDPPKKLWLAGQLPDPKKFTYLTVVGSRHFSQYGAAACRHLIQGLVGQPVVIVSGLALGIDTIAHQTALASDLATLAVPGSGLDPTVLYPRRNLNLAQKIIETGGGLLSEYEPNFRATPYSFPRRNRLMAGLSPATLIIEAAERSGTLITARLALDYNRDVLVVPGEIFKTGSAGPLNLLQDGAQPVLSALNIIDALHLKRPTPTAIKASSPANLTTTEKIIYELLGREALAADDLVAKMNLPISEISGALSSLEIKGLVTDQGGYFYLH</sequence>
<dbReference type="STRING" id="1802439.A2589_03575"/>
<feature type="domain" description="DprA winged helix" evidence="3">
    <location>
        <begin position="227"/>
        <end position="284"/>
    </location>
</feature>
<dbReference type="Pfam" id="PF17782">
    <property type="entry name" value="WHD_DprA"/>
    <property type="match status" value="1"/>
</dbReference>
<protein>
    <submittedName>
        <fullName evidence="4">DNA protecting protein DprA</fullName>
    </submittedName>
</protein>
<name>A0A1G2QFV8_9BACT</name>
<gene>
    <name evidence="4" type="ORF">A2589_03575</name>
</gene>
<dbReference type="InterPro" id="IPR057666">
    <property type="entry name" value="DrpA_SLOG"/>
</dbReference>
<dbReference type="NCBIfam" id="TIGR00732">
    <property type="entry name" value="dprA"/>
    <property type="match status" value="1"/>
</dbReference>
<dbReference type="Proteomes" id="UP000177838">
    <property type="component" value="Unassembled WGS sequence"/>
</dbReference>
<evidence type="ECO:0000259" key="2">
    <source>
        <dbReference type="Pfam" id="PF02481"/>
    </source>
</evidence>
<dbReference type="EMBL" id="MHTK01000008">
    <property type="protein sequence ID" value="OHA59263.1"/>
    <property type="molecule type" value="Genomic_DNA"/>
</dbReference>
<reference evidence="4 5" key="1">
    <citation type="journal article" date="2016" name="Nat. Commun.">
        <title>Thousands of microbial genomes shed light on interconnected biogeochemical processes in an aquifer system.</title>
        <authorList>
            <person name="Anantharaman K."/>
            <person name="Brown C.T."/>
            <person name="Hug L.A."/>
            <person name="Sharon I."/>
            <person name="Castelle C.J."/>
            <person name="Probst A.J."/>
            <person name="Thomas B.C."/>
            <person name="Singh A."/>
            <person name="Wilkins M.J."/>
            <person name="Karaoz U."/>
            <person name="Brodie E.L."/>
            <person name="Williams K.H."/>
            <person name="Hubbard S.S."/>
            <person name="Banfield J.F."/>
        </authorList>
    </citation>
    <scope>NUCLEOTIDE SEQUENCE [LARGE SCALE GENOMIC DNA]</scope>
</reference>
<evidence type="ECO:0000256" key="1">
    <source>
        <dbReference type="ARBA" id="ARBA00006525"/>
    </source>
</evidence>
<evidence type="ECO:0000313" key="4">
    <source>
        <dbReference type="EMBL" id="OHA59263.1"/>
    </source>
</evidence>
<dbReference type="InterPro" id="IPR003488">
    <property type="entry name" value="DprA"/>
</dbReference>
<evidence type="ECO:0000313" key="5">
    <source>
        <dbReference type="Proteomes" id="UP000177838"/>
    </source>
</evidence>
<dbReference type="Gene3D" id="1.10.10.10">
    <property type="entry name" value="Winged helix-like DNA-binding domain superfamily/Winged helix DNA-binding domain"/>
    <property type="match status" value="1"/>
</dbReference>
<comment type="similarity">
    <text evidence="1">Belongs to the DprA/Smf family.</text>
</comment>
<dbReference type="InterPro" id="IPR036388">
    <property type="entry name" value="WH-like_DNA-bd_sf"/>
</dbReference>
<dbReference type="PANTHER" id="PTHR43022:SF1">
    <property type="entry name" value="PROTEIN SMF"/>
    <property type="match status" value="1"/>
</dbReference>
<dbReference type="InterPro" id="IPR041614">
    <property type="entry name" value="DprA_WH"/>
</dbReference>
<dbReference type="GO" id="GO:0009294">
    <property type="term" value="P:DNA-mediated transformation"/>
    <property type="evidence" value="ECO:0007669"/>
    <property type="project" value="InterPro"/>
</dbReference>
<dbReference type="AlphaFoldDB" id="A0A1G2QFV8"/>